<dbReference type="OrthoDB" id="552194at2759"/>
<dbReference type="GO" id="GO:0000724">
    <property type="term" value="P:double-strand break repair via homologous recombination"/>
    <property type="evidence" value="ECO:0007669"/>
    <property type="project" value="TreeGrafter"/>
</dbReference>
<organism evidence="2 3">
    <name type="scientific">Pterulicium gracile</name>
    <dbReference type="NCBI Taxonomy" id="1884261"/>
    <lineage>
        <taxon>Eukaryota</taxon>
        <taxon>Fungi</taxon>
        <taxon>Dikarya</taxon>
        <taxon>Basidiomycota</taxon>
        <taxon>Agaricomycotina</taxon>
        <taxon>Agaricomycetes</taxon>
        <taxon>Agaricomycetidae</taxon>
        <taxon>Agaricales</taxon>
        <taxon>Pleurotineae</taxon>
        <taxon>Pterulaceae</taxon>
        <taxon>Pterulicium</taxon>
    </lineage>
</organism>
<reference evidence="2 3" key="1">
    <citation type="journal article" date="2019" name="Nat. Ecol. Evol.">
        <title>Megaphylogeny resolves global patterns of mushroom evolution.</title>
        <authorList>
            <person name="Varga T."/>
            <person name="Krizsan K."/>
            <person name="Foldi C."/>
            <person name="Dima B."/>
            <person name="Sanchez-Garcia M."/>
            <person name="Sanchez-Ramirez S."/>
            <person name="Szollosi G.J."/>
            <person name="Szarkandi J.G."/>
            <person name="Papp V."/>
            <person name="Albert L."/>
            <person name="Andreopoulos W."/>
            <person name="Angelini C."/>
            <person name="Antonin V."/>
            <person name="Barry K.W."/>
            <person name="Bougher N.L."/>
            <person name="Buchanan P."/>
            <person name="Buyck B."/>
            <person name="Bense V."/>
            <person name="Catcheside P."/>
            <person name="Chovatia M."/>
            <person name="Cooper J."/>
            <person name="Damon W."/>
            <person name="Desjardin D."/>
            <person name="Finy P."/>
            <person name="Geml J."/>
            <person name="Haridas S."/>
            <person name="Hughes K."/>
            <person name="Justo A."/>
            <person name="Karasinski D."/>
            <person name="Kautmanova I."/>
            <person name="Kiss B."/>
            <person name="Kocsube S."/>
            <person name="Kotiranta H."/>
            <person name="LaButti K.M."/>
            <person name="Lechner B.E."/>
            <person name="Liimatainen K."/>
            <person name="Lipzen A."/>
            <person name="Lukacs Z."/>
            <person name="Mihaltcheva S."/>
            <person name="Morgado L.N."/>
            <person name="Niskanen T."/>
            <person name="Noordeloos M.E."/>
            <person name="Ohm R.A."/>
            <person name="Ortiz-Santana B."/>
            <person name="Ovrebo C."/>
            <person name="Racz N."/>
            <person name="Riley R."/>
            <person name="Savchenko A."/>
            <person name="Shiryaev A."/>
            <person name="Soop K."/>
            <person name="Spirin V."/>
            <person name="Szebenyi C."/>
            <person name="Tomsovsky M."/>
            <person name="Tulloss R.E."/>
            <person name="Uehling J."/>
            <person name="Grigoriev I.V."/>
            <person name="Vagvolgyi C."/>
            <person name="Papp T."/>
            <person name="Martin F.M."/>
            <person name="Miettinen O."/>
            <person name="Hibbett D.S."/>
            <person name="Nagy L.G."/>
        </authorList>
    </citation>
    <scope>NUCLEOTIDE SEQUENCE [LARGE SCALE GENOMIC DNA]</scope>
    <source>
        <strain evidence="2 3">CBS 309.79</strain>
    </source>
</reference>
<feature type="compositionally biased region" description="Basic residues" evidence="1">
    <location>
        <begin position="879"/>
        <end position="889"/>
    </location>
</feature>
<feature type="compositionally biased region" description="Low complexity" evidence="1">
    <location>
        <begin position="443"/>
        <end position="458"/>
    </location>
</feature>
<dbReference type="GO" id="GO:0003684">
    <property type="term" value="F:damaged DNA binding"/>
    <property type="evidence" value="ECO:0007669"/>
    <property type="project" value="TreeGrafter"/>
</dbReference>
<dbReference type="Proteomes" id="UP000305067">
    <property type="component" value="Unassembled WGS sequence"/>
</dbReference>
<feature type="compositionally biased region" description="Polar residues" evidence="1">
    <location>
        <begin position="536"/>
        <end position="551"/>
    </location>
</feature>
<name>A0A5C3QKX2_9AGAR</name>
<keyword evidence="3" id="KW-1185">Reference proteome</keyword>
<feature type="region of interest" description="Disordered" evidence="1">
    <location>
        <begin position="759"/>
        <end position="1012"/>
    </location>
</feature>
<evidence type="ECO:0000256" key="1">
    <source>
        <dbReference type="SAM" id="MobiDB-lite"/>
    </source>
</evidence>
<dbReference type="InterPro" id="IPR040227">
    <property type="entry name" value="Nibrin-rel"/>
</dbReference>
<feature type="region of interest" description="Disordered" evidence="1">
    <location>
        <begin position="509"/>
        <end position="674"/>
    </location>
</feature>
<feature type="compositionally biased region" description="Low complexity" evidence="1">
    <location>
        <begin position="918"/>
        <end position="928"/>
    </location>
</feature>
<dbReference type="PANTHER" id="PTHR12162">
    <property type="entry name" value="NIBRIN-RELATED"/>
    <property type="match status" value="1"/>
</dbReference>
<feature type="compositionally biased region" description="Basic and acidic residues" evidence="1">
    <location>
        <begin position="821"/>
        <end position="830"/>
    </location>
</feature>
<sequence>MWVVTGSFDGGLGVKKVLETGTTAGCGRKDVLLRVNSKVVSKLHCEFVVSEWEATDTRKPLVELTNSRAGKDLSVRRGEDQSFKIQGIDTHELRHEDAVFLSSNESILLEWERLCVYRNPKECNIDLAKCSLKGVQVQTVTSNKETTHHLCASLRLTPAYITSLLFNVQFAAPSWLKSVFAATDPPAGQSFELPPINKHEPMFSKDLPEEYRNSSTWSPNEERSDMFSGIRFVFLSEEGRVDQDWIHLTTGGGGSYEGFSACTGADAFMKSLAKAKQRKVKEVDVKNVVVVAERDDVIAAVGEEDWNALIEEVANAGASLTSKRRVFDSVLKADTSLVLSKPGKGDYVKLSGPSKKATSPVPENSEQSKPPSTATPVESREDSQPPPRRRLTRRGLTATPALSVESTPAPRDQNGSADASESVPETPATAPARRPLGRRRLKAATPEPAEVKVEAPPTARRPLKRRHGQAIAAEAPNPALDLTGPEPEPDPVEEPAVKKFKALFEASDPRAAGGLSGGIFSQTQMPASGDLPPTSMDASQTQTQSRATGATQALEIVIEEEEEASYGQSQVDSLGGARGTKRKAADEDVEMGEVVDKSANKRRTLGSRAGSQSVEDRTPTAPTSRTGPTSRIGPLSQASTSRPPDSIQSQSARTKSKEAGKAREAGAAPDTDQRFLEALATKRRGKKGEDLFDKEFNQLKLTKPDLQQQQTHKQQQQQQVEDEWNVMDKLLDEMDLQDPRGNFMLIQEMEVYRRPASVDASANQADSGKWAGPNFKKFRKQGTPVGEQDINAGKKKRRIVELVVSDEQTGDLGTGPAYWGESKKTSKSKDLSSLGDSESQNQNGADFDDEMGSNMPTRPSSRSTSRAGSLAPAAGGRFGSRKPTAKGKGRAIVIDDSDDQDDSIIAPSGPVQRKKKIAATAKKASKTAPLFILSDNDEEEDEVEEASTQATGRRSTRASKKPTVLDDSDDDVRTTRTSKRTAAAPTRKKATVVDDDDSDDGAFKGFGARRRR</sequence>
<evidence type="ECO:0000313" key="2">
    <source>
        <dbReference type="EMBL" id="TFL02665.1"/>
    </source>
</evidence>
<dbReference type="PANTHER" id="PTHR12162:SF0">
    <property type="entry name" value="NIBRIN"/>
    <property type="match status" value="1"/>
</dbReference>
<gene>
    <name evidence="2" type="ORF">BDV98DRAFT_436833</name>
</gene>
<feature type="compositionally biased region" description="Low complexity" evidence="1">
    <location>
        <begin position="856"/>
        <end position="866"/>
    </location>
</feature>
<evidence type="ECO:0000313" key="3">
    <source>
        <dbReference type="Proteomes" id="UP000305067"/>
    </source>
</evidence>
<feature type="compositionally biased region" description="Polar residues" evidence="1">
    <location>
        <begin position="620"/>
        <end position="629"/>
    </location>
</feature>
<dbReference type="GO" id="GO:0030870">
    <property type="term" value="C:Mre11 complex"/>
    <property type="evidence" value="ECO:0007669"/>
    <property type="project" value="InterPro"/>
</dbReference>
<feature type="compositionally biased region" description="Polar residues" evidence="1">
    <location>
        <begin position="361"/>
        <end position="376"/>
    </location>
</feature>
<feature type="compositionally biased region" description="Polar residues" evidence="1">
    <location>
        <begin position="636"/>
        <end position="653"/>
    </location>
</feature>
<dbReference type="EMBL" id="ML178822">
    <property type="protein sequence ID" value="TFL02665.1"/>
    <property type="molecule type" value="Genomic_DNA"/>
</dbReference>
<protein>
    <recommendedName>
        <fullName evidence="4">FHA domain-containing protein</fullName>
    </recommendedName>
</protein>
<feature type="compositionally biased region" description="Acidic residues" evidence="1">
    <location>
        <begin position="935"/>
        <end position="945"/>
    </location>
</feature>
<proteinExistence type="predicted"/>
<accession>A0A5C3QKX2</accession>
<dbReference type="AlphaFoldDB" id="A0A5C3QKX2"/>
<feature type="region of interest" description="Disordered" evidence="1">
    <location>
        <begin position="342"/>
        <end position="493"/>
    </location>
</feature>
<feature type="compositionally biased region" description="Basic and acidic residues" evidence="1">
    <location>
        <begin position="655"/>
        <end position="664"/>
    </location>
</feature>
<dbReference type="GO" id="GO:0007095">
    <property type="term" value="P:mitotic G2 DNA damage checkpoint signaling"/>
    <property type="evidence" value="ECO:0007669"/>
    <property type="project" value="InterPro"/>
</dbReference>
<evidence type="ECO:0008006" key="4">
    <source>
        <dbReference type="Google" id="ProtNLM"/>
    </source>
</evidence>